<dbReference type="Proteomes" id="UP000521313">
    <property type="component" value="Unassembled WGS sequence"/>
</dbReference>
<protein>
    <submittedName>
        <fullName evidence="2">7, 8-dihydropterin-6-yl-methyl-4-(Beta-D-ribofuranosyl)aminobenzene 5'-phosphate synthase</fullName>
        <ecNumber evidence="2">2.5.1.105</ecNumber>
    </submittedName>
</protein>
<dbReference type="InterPro" id="IPR001279">
    <property type="entry name" value="Metallo-B-lactamas"/>
</dbReference>
<accession>A0A7W8D2T1</accession>
<dbReference type="AlphaFoldDB" id="A0A7W8D2T1"/>
<dbReference type="CDD" id="cd07713">
    <property type="entry name" value="DHPS-like_MBL-fold"/>
    <property type="match status" value="1"/>
</dbReference>
<dbReference type="Gene3D" id="3.60.15.10">
    <property type="entry name" value="Ribonuclease Z/Hydroxyacylglutathione hydrolase-like"/>
    <property type="match status" value="1"/>
</dbReference>
<dbReference type="RefSeq" id="WP_183375272.1">
    <property type="nucleotide sequence ID" value="NZ_JACHHD010000007.1"/>
</dbReference>
<dbReference type="InterPro" id="IPR052926">
    <property type="entry name" value="Metallo-beta-lactamase_dom"/>
</dbReference>
<dbReference type="PANTHER" id="PTHR13754">
    <property type="entry name" value="METALLO-BETA-LACTAMASE SUPERFAMILY PROTEIN"/>
    <property type="match status" value="1"/>
</dbReference>
<evidence type="ECO:0000259" key="1">
    <source>
        <dbReference type="Pfam" id="PF00753"/>
    </source>
</evidence>
<comment type="caution">
    <text evidence="2">The sequence shown here is derived from an EMBL/GenBank/DDBJ whole genome shotgun (WGS) entry which is preliminary data.</text>
</comment>
<dbReference type="Pfam" id="PF00753">
    <property type="entry name" value="Lactamase_B"/>
    <property type="match status" value="1"/>
</dbReference>
<keyword evidence="2" id="KW-0808">Transferase</keyword>
<sequence>MKITVLIENTGPQNLYAEHGLSLLIEQAGKRYLLDGGQSESFLKNAQKMQIDLNLIDHTILSHGHYDHGNGFLAYLSQYPDRKIWASHTIFEDYYSGSKGKIHYIGLSPKLKAHRDRFQLIDHDIRLDEQAALILDEIDEDPQSSLKKKMYRKNQDQFEPDLFSHELSLVFDTPQGLILFNSCSHAGLRKIVEPIRHKWKRPIYAYVGGLHMKDEQDSGFVQEQARYIEEHIQFVYTGHCTGKLSYQRLKTSLGKRIQPLTTGQRIIL</sequence>
<evidence type="ECO:0000313" key="2">
    <source>
        <dbReference type="EMBL" id="MBB5184893.1"/>
    </source>
</evidence>
<evidence type="ECO:0000313" key="3">
    <source>
        <dbReference type="Proteomes" id="UP000521313"/>
    </source>
</evidence>
<dbReference type="EMBL" id="JACHHD010000007">
    <property type="protein sequence ID" value="MBB5184893.1"/>
    <property type="molecule type" value="Genomic_DNA"/>
</dbReference>
<dbReference type="InterPro" id="IPR041712">
    <property type="entry name" value="DHPS-like_MBL-fold"/>
</dbReference>
<feature type="domain" description="Metallo-beta-lactamase" evidence="1">
    <location>
        <begin position="19"/>
        <end position="133"/>
    </location>
</feature>
<dbReference type="GO" id="GO:0102041">
    <property type="term" value="F:7,8-dihydropterin-6-yl-methyl-4-(beta-D-ribofuranosyl)aminobenzene 5'-phosphate synthase"/>
    <property type="evidence" value="ECO:0007669"/>
    <property type="project" value="UniProtKB-EC"/>
</dbReference>
<reference evidence="2 3" key="1">
    <citation type="submission" date="2020-08" db="EMBL/GenBank/DDBJ databases">
        <title>Genomic Encyclopedia of Type Strains, Phase IV (KMG-IV): sequencing the most valuable type-strain genomes for metagenomic binning, comparative biology and taxonomic classification.</title>
        <authorList>
            <person name="Goeker M."/>
        </authorList>
    </citation>
    <scope>NUCLEOTIDE SEQUENCE [LARGE SCALE GENOMIC DNA]</scope>
    <source>
        <strain evidence="2 3">DSM 26963</strain>
    </source>
</reference>
<proteinExistence type="predicted"/>
<name>A0A7W8D2T1_9FIRM</name>
<organism evidence="2 3">
    <name type="scientific">Faecalicoccus acidiformans</name>
    <dbReference type="NCBI Taxonomy" id="915173"/>
    <lineage>
        <taxon>Bacteria</taxon>
        <taxon>Bacillati</taxon>
        <taxon>Bacillota</taxon>
        <taxon>Erysipelotrichia</taxon>
        <taxon>Erysipelotrichales</taxon>
        <taxon>Erysipelotrichaceae</taxon>
        <taxon>Faecalicoccus</taxon>
    </lineage>
</organism>
<gene>
    <name evidence="2" type="ORF">HNQ43_000939</name>
</gene>
<dbReference type="InterPro" id="IPR036866">
    <property type="entry name" value="RibonucZ/Hydroxyglut_hydro"/>
</dbReference>
<dbReference type="EC" id="2.5.1.105" evidence="2"/>
<dbReference type="SUPFAM" id="SSF56281">
    <property type="entry name" value="Metallo-hydrolase/oxidoreductase"/>
    <property type="match status" value="1"/>
</dbReference>
<dbReference type="PANTHER" id="PTHR13754:SF13">
    <property type="entry name" value="METALLO-BETA-LACTAMASE SUPERFAMILY PROTEIN (AFU_ORTHOLOGUE AFUA_3G07630)"/>
    <property type="match status" value="1"/>
</dbReference>